<name>A0A6C0EC36_9ZZZZ</name>
<sequence length="992" mass="114374">MSANKSTSENKRSSKLKIVKILDQHTAEKYQPLAEKRVIPKVWELSTRKTFFNWVIDTFQTYSADRQKQNKSESQPIKMDLFVQQKLVRDFISDQSPYRGLLLYHGLGVGKTCAAIAISKTIVDPKKEVWVFSKASLEGNFIKNVKDCGMDMVRNQNHWVFMECYSPYERKLATQDYQIPAEVINRNNGAFIIDYSNDEPNYNTLSPMQQSKLDYQINAILDKRFKFKHLDDTRLLQKLEQDGKYPFDNKILIFDEVHNLINGIATGSKTGVQFEKHLMAAKNSKIIFLTGTPLINDVFESAKIFNILRGPITTYSYRVISLEDEVNWKLVHSTLKRNIYIDQIIIQASQKLVKVTQNPDNYINDPNGKGIIHQPGRVLNGERFQDLVKKQLIGLGYQVIASKDINTALPNDQKDFDALFYNRDLNRLKKTDIIRNRIMGLTSFYDPAVKNLMPEVTKVEKVFVEMSDLQSHQYQTMRNKEIEKNKSMMKKPGRDADKIKTSYRIFSRMHCTFAFPEELGSPYDKENGTILDKVDEDLSVLESDMESEENQQKIAKLDMILKKTYLKALEQDKEKYLGIENGSLAKHSPKYLKMIENIERSPGNVFVYSQFITLIGLNTFCIALEATGKYTNFEIKKVDGNWVLDNKPSDDHKFKYIIWAGEIKDKEKRDILIKVFNNELDLLPSSCQLLKKQIKKQFGEELNKRGKIAKIFLTTKTGAEGISLFNVRQVHVMEPYWQPVLIDQVVGRAVRTGSHLTLPPADRNVEVYVYIATYSPEQLRLLRNPNLRSDVARFNDGLQKRGQIVTSDESLYIISERKRNVINVLLKIIKETAFDCNIHAASNFNVDDPYKCLDYDSKNRDDYLSAPGIMDTVGLVEEHQEHHVKIAMGEFKIKGVKYYYEMNVAPGQKRYIYNDNIMKAGRTKPVGELIERNGQTLPALYKKKVKKVKKQVSKKSKIKTRSSKTSNTSNITLGKNKKTHTQPKTTRRTTKK</sequence>
<accession>A0A6C0EC36</accession>
<feature type="compositionally biased region" description="Basic residues" evidence="1">
    <location>
        <begin position="975"/>
        <end position="992"/>
    </location>
</feature>
<dbReference type="Pfam" id="PF00271">
    <property type="entry name" value="Helicase_C"/>
    <property type="match status" value="1"/>
</dbReference>
<dbReference type="AlphaFoldDB" id="A0A6C0EC36"/>
<reference evidence="3" key="1">
    <citation type="journal article" date="2020" name="Nature">
        <title>Giant virus diversity and host interactions through global metagenomics.</title>
        <authorList>
            <person name="Schulz F."/>
            <person name="Roux S."/>
            <person name="Paez-Espino D."/>
            <person name="Jungbluth S."/>
            <person name="Walsh D.A."/>
            <person name="Denef V.J."/>
            <person name="McMahon K.D."/>
            <person name="Konstantinidis K.T."/>
            <person name="Eloe-Fadrosh E.A."/>
            <person name="Kyrpides N.C."/>
            <person name="Woyke T."/>
        </authorList>
    </citation>
    <scope>NUCLEOTIDE SEQUENCE</scope>
    <source>
        <strain evidence="3">GVMAG-M-3300023179-150</strain>
    </source>
</reference>
<dbReference type="SUPFAM" id="SSF52540">
    <property type="entry name" value="P-loop containing nucleoside triphosphate hydrolases"/>
    <property type="match status" value="2"/>
</dbReference>
<dbReference type="InterPro" id="IPR001650">
    <property type="entry name" value="Helicase_C-like"/>
</dbReference>
<evidence type="ECO:0000313" key="3">
    <source>
        <dbReference type="EMBL" id="QHT24945.1"/>
    </source>
</evidence>
<feature type="region of interest" description="Disordered" evidence="1">
    <location>
        <begin position="948"/>
        <end position="992"/>
    </location>
</feature>
<feature type="compositionally biased region" description="Basic residues" evidence="1">
    <location>
        <begin position="948"/>
        <end position="962"/>
    </location>
</feature>
<evidence type="ECO:0000259" key="2">
    <source>
        <dbReference type="Pfam" id="PF00271"/>
    </source>
</evidence>
<protein>
    <recommendedName>
        <fullName evidence="2">Helicase C-terminal domain-containing protein</fullName>
    </recommendedName>
</protein>
<dbReference type="EMBL" id="MN739752">
    <property type="protein sequence ID" value="QHT24945.1"/>
    <property type="molecule type" value="Genomic_DNA"/>
</dbReference>
<feature type="compositionally biased region" description="Low complexity" evidence="1">
    <location>
        <begin position="963"/>
        <end position="972"/>
    </location>
</feature>
<organism evidence="3">
    <name type="scientific">viral metagenome</name>
    <dbReference type="NCBI Taxonomy" id="1070528"/>
    <lineage>
        <taxon>unclassified sequences</taxon>
        <taxon>metagenomes</taxon>
        <taxon>organismal metagenomes</taxon>
    </lineage>
</organism>
<proteinExistence type="predicted"/>
<feature type="domain" description="Helicase C-terminal" evidence="2">
    <location>
        <begin position="700"/>
        <end position="753"/>
    </location>
</feature>
<dbReference type="Gene3D" id="3.40.50.300">
    <property type="entry name" value="P-loop containing nucleotide triphosphate hydrolases"/>
    <property type="match status" value="2"/>
</dbReference>
<dbReference type="InterPro" id="IPR027417">
    <property type="entry name" value="P-loop_NTPase"/>
</dbReference>
<evidence type="ECO:0000256" key="1">
    <source>
        <dbReference type="SAM" id="MobiDB-lite"/>
    </source>
</evidence>